<dbReference type="Pfam" id="PF00581">
    <property type="entry name" value="Rhodanese"/>
    <property type="match status" value="2"/>
</dbReference>
<feature type="transmembrane region" description="Helical" evidence="3">
    <location>
        <begin position="374"/>
        <end position="395"/>
    </location>
</feature>
<evidence type="ECO:0000259" key="5">
    <source>
        <dbReference type="PROSITE" id="PS50206"/>
    </source>
</evidence>
<evidence type="ECO:0000256" key="3">
    <source>
        <dbReference type="SAM" id="Phobius"/>
    </source>
</evidence>
<dbReference type="InterPro" id="IPR036873">
    <property type="entry name" value="Rhodanese-like_dom_sf"/>
</dbReference>
<evidence type="ECO:0000256" key="1">
    <source>
        <dbReference type="ARBA" id="ARBA00022737"/>
    </source>
</evidence>
<dbReference type="CDD" id="cd01448">
    <property type="entry name" value="TST_Repeat_1"/>
    <property type="match status" value="1"/>
</dbReference>
<feature type="domain" description="Rhodanese" evidence="5">
    <location>
        <begin position="192"/>
        <end position="303"/>
    </location>
</feature>
<keyword evidence="3" id="KW-0812">Transmembrane</keyword>
<feature type="chain" id="PRO_5040865891" description="Sulfurtransferase" evidence="4">
    <location>
        <begin position="20"/>
        <end position="514"/>
    </location>
</feature>
<proteinExistence type="predicted"/>
<evidence type="ECO:0000313" key="7">
    <source>
        <dbReference type="Proteomes" id="UP001144471"/>
    </source>
</evidence>
<dbReference type="InterPro" id="IPR001307">
    <property type="entry name" value="Thiosulphate_STrfase_CS"/>
</dbReference>
<keyword evidence="1" id="KW-0677">Repeat</keyword>
<keyword evidence="3" id="KW-1133">Transmembrane helix</keyword>
<dbReference type="Gene3D" id="3.40.250.10">
    <property type="entry name" value="Rhodanese-like domain"/>
    <property type="match status" value="2"/>
</dbReference>
<dbReference type="EMBL" id="BSDY01000002">
    <property type="protein sequence ID" value="GLI55137.1"/>
    <property type="molecule type" value="Genomic_DNA"/>
</dbReference>
<feature type="domain" description="Rhodanese" evidence="5">
    <location>
        <begin position="49"/>
        <end position="159"/>
    </location>
</feature>
<sequence>MKKLLVLLTLVMTFTLAMGESVTANKDYAQYANSEIIVSPEKAMDIIGGEEDVVVLDVRKTADFEAGHVEGSYQIWRPDFSADKGEYEYNGMRATREKMAETLGSYGITADTTIVLLSAKADYDAARLWWILDMYGHNKMYMIDGGIDGWKQAGLPVATGTVAKPEAAEYEFTQEADTAKFASLEDVKAALTDDSVVVLDTRTDFEHDGLAQFAGAFAKGKIPGAAYIEWDKMVNEDKTFKSREEIEAILAEQGITRDKTVISYCQSGVRSAHMTFVLSELLGWENVKNYDGSWIEWSYNAVNGNVELEKPGMFGVVFSYLKSREKMEKVIVSLGAWGPAAYIAIYALITITCISVLPITLVGGLVFGGVMGTIYTAIGASLGLSMAFLIARYIARKPMEKKFGNSDVFKKIDNGVKNEGWFVLATTRLLPVFPFGIQNYVYGLTSIGFLQYALLSTIFILPGTSVFVLLAGAVASGDKATAIKMSLTASLIFFALTLVTKLIAKKSKGSTKAA</sequence>
<keyword evidence="2" id="KW-0808">Transferase</keyword>
<dbReference type="SMART" id="SM00450">
    <property type="entry name" value="RHOD"/>
    <property type="match status" value="2"/>
</dbReference>
<feature type="transmembrane region" description="Helical" evidence="3">
    <location>
        <begin position="420"/>
        <end position="437"/>
    </location>
</feature>
<evidence type="ECO:0000256" key="2">
    <source>
        <dbReference type="RuleBase" id="RU000507"/>
    </source>
</evidence>
<feature type="transmembrane region" description="Helical" evidence="3">
    <location>
        <begin position="481"/>
        <end position="504"/>
    </location>
</feature>
<keyword evidence="3" id="KW-0472">Membrane</keyword>
<organism evidence="6 7">
    <name type="scientific">Propionigenium maris DSM 9537</name>
    <dbReference type="NCBI Taxonomy" id="1123000"/>
    <lineage>
        <taxon>Bacteria</taxon>
        <taxon>Fusobacteriati</taxon>
        <taxon>Fusobacteriota</taxon>
        <taxon>Fusobacteriia</taxon>
        <taxon>Fusobacteriales</taxon>
        <taxon>Fusobacteriaceae</taxon>
        <taxon>Propionigenium</taxon>
    </lineage>
</organism>
<protein>
    <recommendedName>
        <fullName evidence="2">Sulfurtransferase</fullName>
    </recommendedName>
</protein>
<feature type="signal peptide" evidence="4">
    <location>
        <begin position="1"/>
        <end position="19"/>
    </location>
</feature>
<keyword evidence="4" id="KW-0732">Signal</keyword>
<comment type="caution">
    <text evidence="6">The sequence shown here is derived from an EMBL/GenBank/DDBJ whole genome shotgun (WGS) entry which is preliminary data.</text>
</comment>
<dbReference type="RefSeq" id="WP_281833407.1">
    <property type="nucleotide sequence ID" value="NZ_BSDY01000002.1"/>
</dbReference>
<dbReference type="SUPFAM" id="SSF52821">
    <property type="entry name" value="Rhodanese/Cell cycle control phosphatase"/>
    <property type="match status" value="2"/>
</dbReference>
<name>A0A9W6GK70_9FUSO</name>
<dbReference type="Pfam" id="PF09335">
    <property type="entry name" value="VTT_dom"/>
    <property type="match status" value="1"/>
</dbReference>
<feature type="transmembrane region" description="Helical" evidence="3">
    <location>
        <begin position="449"/>
        <end position="475"/>
    </location>
</feature>
<dbReference type="PANTHER" id="PTHR43855">
    <property type="entry name" value="THIOSULFATE SULFURTRANSFERASE"/>
    <property type="match status" value="1"/>
</dbReference>
<keyword evidence="7" id="KW-1185">Reference proteome</keyword>
<dbReference type="PROSITE" id="PS00683">
    <property type="entry name" value="RHODANESE_2"/>
    <property type="match status" value="1"/>
</dbReference>
<gene>
    <name evidence="6" type="ORF">PM10SUCC1_06520</name>
</gene>
<dbReference type="Proteomes" id="UP001144471">
    <property type="component" value="Unassembled WGS sequence"/>
</dbReference>
<reference evidence="6" key="1">
    <citation type="submission" date="2022-12" db="EMBL/GenBank/DDBJ databases">
        <title>Reference genome sequencing for broad-spectrum identification of bacterial and archaeal isolates by mass spectrometry.</title>
        <authorList>
            <person name="Sekiguchi Y."/>
            <person name="Tourlousse D.M."/>
        </authorList>
    </citation>
    <scope>NUCLEOTIDE SEQUENCE</scope>
    <source>
        <strain evidence="6">10succ1</strain>
    </source>
</reference>
<accession>A0A9W6GK70</accession>
<dbReference type="InterPro" id="IPR051126">
    <property type="entry name" value="Thiosulfate_sulfurtransferase"/>
</dbReference>
<dbReference type="AlphaFoldDB" id="A0A9W6GK70"/>
<evidence type="ECO:0000256" key="4">
    <source>
        <dbReference type="SAM" id="SignalP"/>
    </source>
</evidence>
<dbReference type="PANTHER" id="PTHR43855:SF1">
    <property type="entry name" value="THIOSULFATE SULFURTRANSFERASE"/>
    <property type="match status" value="1"/>
</dbReference>
<dbReference type="GO" id="GO:0004792">
    <property type="term" value="F:thiosulfate-cyanide sulfurtransferase activity"/>
    <property type="evidence" value="ECO:0007669"/>
    <property type="project" value="InterPro"/>
</dbReference>
<dbReference type="InterPro" id="IPR032816">
    <property type="entry name" value="VTT_dom"/>
</dbReference>
<evidence type="ECO:0000313" key="6">
    <source>
        <dbReference type="EMBL" id="GLI55137.1"/>
    </source>
</evidence>
<dbReference type="PROSITE" id="PS50206">
    <property type="entry name" value="RHODANESE_3"/>
    <property type="match status" value="2"/>
</dbReference>
<dbReference type="InterPro" id="IPR001763">
    <property type="entry name" value="Rhodanese-like_dom"/>
</dbReference>
<dbReference type="CDD" id="cd01449">
    <property type="entry name" value="TST_Repeat_2"/>
    <property type="match status" value="1"/>
</dbReference>